<keyword evidence="1" id="KW-0560">Oxidoreductase</keyword>
<dbReference type="SUPFAM" id="SSF51430">
    <property type="entry name" value="NAD(P)-linked oxidoreductase"/>
    <property type="match status" value="1"/>
</dbReference>
<protein>
    <submittedName>
        <fullName evidence="3">Aryl-alcohol dehydrogenase-like predicted oxidoreductase</fullName>
    </submittedName>
</protein>
<evidence type="ECO:0000259" key="2">
    <source>
        <dbReference type="Pfam" id="PF00248"/>
    </source>
</evidence>
<evidence type="ECO:0000256" key="1">
    <source>
        <dbReference type="ARBA" id="ARBA00023002"/>
    </source>
</evidence>
<organism evidence="3 4">
    <name type="scientific">Paenibacillus turicensis</name>
    <dbReference type="NCBI Taxonomy" id="160487"/>
    <lineage>
        <taxon>Bacteria</taxon>
        <taxon>Bacillati</taxon>
        <taxon>Bacillota</taxon>
        <taxon>Bacilli</taxon>
        <taxon>Bacillales</taxon>
        <taxon>Paenibacillaceae</taxon>
        <taxon>Paenibacillus</taxon>
    </lineage>
</organism>
<dbReference type="EMBL" id="JAGGKG010000018">
    <property type="protein sequence ID" value="MBP1906745.1"/>
    <property type="molecule type" value="Genomic_DNA"/>
</dbReference>
<dbReference type="PRINTS" id="PR00069">
    <property type="entry name" value="ALDKETRDTASE"/>
</dbReference>
<gene>
    <name evidence="3" type="ORF">J2Z32_003409</name>
</gene>
<dbReference type="Proteomes" id="UP001519272">
    <property type="component" value="Unassembled WGS sequence"/>
</dbReference>
<dbReference type="PANTHER" id="PTHR43364">
    <property type="entry name" value="NADH-SPECIFIC METHYLGLYOXAL REDUCTASE-RELATED"/>
    <property type="match status" value="1"/>
</dbReference>
<dbReference type="Gene3D" id="3.20.20.100">
    <property type="entry name" value="NADP-dependent oxidoreductase domain"/>
    <property type="match status" value="1"/>
</dbReference>
<dbReference type="InterPro" id="IPR023210">
    <property type="entry name" value="NADP_OxRdtase_dom"/>
</dbReference>
<dbReference type="InterPro" id="IPR020471">
    <property type="entry name" value="AKR"/>
</dbReference>
<comment type="caution">
    <text evidence="3">The sequence shown here is derived from an EMBL/GenBank/DDBJ whole genome shotgun (WGS) entry which is preliminary data.</text>
</comment>
<dbReference type="Pfam" id="PF00248">
    <property type="entry name" value="Aldo_ket_red"/>
    <property type="match status" value="1"/>
</dbReference>
<dbReference type="RefSeq" id="WP_210090344.1">
    <property type="nucleotide sequence ID" value="NZ_JAGGKG010000018.1"/>
</dbReference>
<dbReference type="InterPro" id="IPR036812">
    <property type="entry name" value="NAD(P)_OxRdtase_dom_sf"/>
</dbReference>
<dbReference type="PROSITE" id="PS00062">
    <property type="entry name" value="ALDOKETO_REDUCTASE_2"/>
    <property type="match status" value="1"/>
</dbReference>
<dbReference type="InterPro" id="IPR018170">
    <property type="entry name" value="Aldo/ket_reductase_CS"/>
</dbReference>
<name>A0ABS4FW49_9BACL</name>
<feature type="domain" description="NADP-dependent oxidoreductase" evidence="2">
    <location>
        <begin position="16"/>
        <end position="307"/>
    </location>
</feature>
<proteinExistence type="predicted"/>
<reference evidence="3 4" key="1">
    <citation type="submission" date="2021-03" db="EMBL/GenBank/DDBJ databases">
        <title>Genomic Encyclopedia of Type Strains, Phase IV (KMG-IV): sequencing the most valuable type-strain genomes for metagenomic binning, comparative biology and taxonomic classification.</title>
        <authorList>
            <person name="Goeker M."/>
        </authorList>
    </citation>
    <scope>NUCLEOTIDE SEQUENCE [LARGE SCALE GENOMIC DNA]</scope>
    <source>
        <strain evidence="3 4">DSM 14349</strain>
    </source>
</reference>
<dbReference type="InterPro" id="IPR050523">
    <property type="entry name" value="AKR_Detox_Biosynth"/>
</dbReference>
<keyword evidence="4" id="KW-1185">Reference proteome</keyword>
<evidence type="ECO:0000313" key="4">
    <source>
        <dbReference type="Proteomes" id="UP001519272"/>
    </source>
</evidence>
<evidence type="ECO:0000313" key="3">
    <source>
        <dbReference type="EMBL" id="MBP1906745.1"/>
    </source>
</evidence>
<dbReference type="PANTHER" id="PTHR43364:SF4">
    <property type="entry name" value="NAD(P)-LINKED OXIDOREDUCTASE SUPERFAMILY PROTEIN"/>
    <property type="match status" value="1"/>
</dbReference>
<sequence length="311" mass="34702">MTEFKRLGKSDLLVHPIGVGANAVGGHNLYGNLDEAAGKQLIHTALDSGINFIDTAFIYGPGHSERLIGEVISERGKREDVIIATKGAHKIVGQDIVMDNSPEYLTESVHGSLERLQTDYIDLFYIHFPDEATPKDEAIGALKRLKDEGKIRAIGVSNFSLEQLKQANLHGDVDVFQGEYNLLNRSAEQQLFPYLMEQHISFIPYFPLASGLLTGKYTRDADKKDLRRVLRFIKEEEYSSTLEKIELLRPIAEAKGVEISHIVLAWYLTREAIPAIIPGAKNSNQVLSNLKTIDVQLTADEISKIDQFFPA</sequence>
<accession>A0ABS4FW49</accession>